<dbReference type="EMBL" id="JACHMM010000001">
    <property type="protein sequence ID" value="MBB5786134.1"/>
    <property type="molecule type" value="Genomic_DNA"/>
</dbReference>
<dbReference type="PANTHER" id="PTHR11908">
    <property type="entry name" value="XANTHINE DEHYDROGENASE"/>
    <property type="match status" value="1"/>
</dbReference>
<dbReference type="SUPFAM" id="SSF54665">
    <property type="entry name" value="CO dehydrogenase molybdoprotein N-domain-like"/>
    <property type="match status" value="1"/>
</dbReference>
<reference evidence="2 3" key="1">
    <citation type="submission" date="2020-08" db="EMBL/GenBank/DDBJ databases">
        <title>Sequencing the genomes of 1000 actinobacteria strains.</title>
        <authorList>
            <person name="Klenk H.-P."/>
        </authorList>
    </citation>
    <scope>NUCLEOTIDE SEQUENCE [LARGE SCALE GENOMIC DNA]</scope>
    <source>
        <strain evidence="2 3">DSM 102122</strain>
    </source>
</reference>
<sequence>MTVTTTQDWPAEVVAKITGRGRYPSDYAVPGCRYASVVRSSVPHAEVSAGLAAARALPGVLVVADRADLGLDGVVRQVGDVVAAVVADSQDAADRAARAIEVDYRALPFVDDPFATASVRIDDRFEDNVVREVTRSHGDVEAALAAAAVTYAAEYVTGRPVHYNLARRCCVVTVDADGGVDILTSADAPYFARHELAVAVGLADDDVRLTVSELPTSSFGGRTSINPLFEPIAVRLARLCPGTPVRLAFSPAEELGVSHSRHPVHFALTAGCDAGGQLTALKVRATVDHGPFPSFVTDVVLSNCRDRALDLYAVDHYDFAGRAVLTHNPTAGEMRGIGVTQILWAVGVHLDELARRAGVLPERFLLRNATTKAASQEKVVGDASATVRACLDAARAAAAQADAVDHEETASCRHGWGVAAGLHTSGLGTFHGGDASAATVRLLEGGDVELAVAAPDSGQGAAAAYRAVVAEVLDLVPGRVRLSAISTQTSPYDRWGSVASRGAYVVAPAAAAAARALRDRVLEVVAAHWGVRAADLRLRESRVHAHDGRSIDLAGVAALAGAPVEAAGTHTSEQNPPTYGVCLVQVCVAADTGVVRVLRGISAYDVGRVLDETQCRGQLVGAFAMGWEYALGSQLAVDAAIPGPADPYDFRFAHMEDLPQVEGVLVTTPGSAGDAPDAPARGIGTPAIVSVAPAICNAIRDAVGVRVHRLPVSAEDVLRELLEPAHG</sequence>
<protein>
    <submittedName>
        <fullName evidence="2">CO/xanthine dehydrogenase Mo-binding subunit</fullName>
    </submittedName>
</protein>
<dbReference type="GO" id="GO:0016491">
    <property type="term" value="F:oxidoreductase activity"/>
    <property type="evidence" value="ECO:0007669"/>
    <property type="project" value="InterPro"/>
</dbReference>
<dbReference type="InterPro" id="IPR000674">
    <property type="entry name" value="Ald_Oxase/Xan_DH_a/b"/>
</dbReference>
<dbReference type="InterPro" id="IPR046867">
    <property type="entry name" value="AldOxase/xan_DH_MoCoBD2"/>
</dbReference>
<dbReference type="SUPFAM" id="SSF56003">
    <property type="entry name" value="Molybdenum cofactor-binding domain"/>
    <property type="match status" value="1"/>
</dbReference>
<proteinExistence type="predicted"/>
<dbReference type="Pfam" id="PF20256">
    <property type="entry name" value="MoCoBD_2"/>
    <property type="match status" value="1"/>
</dbReference>
<comment type="caution">
    <text evidence="2">The sequence shown here is derived from an EMBL/GenBank/DDBJ whole genome shotgun (WGS) entry which is preliminary data.</text>
</comment>
<dbReference type="AlphaFoldDB" id="A0A7W9LJK9"/>
<dbReference type="Gene3D" id="3.90.1170.50">
    <property type="entry name" value="Aldehyde oxidase/xanthine dehydrogenase, a/b hammerhead"/>
    <property type="match status" value="1"/>
</dbReference>
<evidence type="ECO:0000259" key="1">
    <source>
        <dbReference type="SMART" id="SM01008"/>
    </source>
</evidence>
<dbReference type="InterPro" id="IPR016208">
    <property type="entry name" value="Ald_Oxase/xanthine_DH-like"/>
</dbReference>
<keyword evidence="3" id="KW-1185">Reference proteome</keyword>
<feature type="domain" description="Aldehyde oxidase/xanthine dehydrogenase a/b hammerhead" evidence="1">
    <location>
        <begin position="18"/>
        <end position="108"/>
    </location>
</feature>
<dbReference type="Gene3D" id="3.30.365.10">
    <property type="entry name" value="Aldehyde oxidase/xanthine dehydrogenase, molybdopterin binding domain"/>
    <property type="match status" value="4"/>
</dbReference>
<accession>A0A7W9LJK9</accession>
<name>A0A7W9LJK9_9ACTN</name>
<organism evidence="2 3">
    <name type="scientific">Jiangella mangrovi</name>
    <dbReference type="NCBI Taxonomy" id="1524084"/>
    <lineage>
        <taxon>Bacteria</taxon>
        <taxon>Bacillati</taxon>
        <taxon>Actinomycetota</taxon>
        <taxon>Actinomycetes</taxon>
        <taxon>Jiangellales</taxon>
        <taxon>Jiangellaceae</taxon>
        <taxon>Jiangella</taxon>
    </lineage>
</organism>
<dbReference type="SMART" id="SM01008">
    <property type="entry name" value="Ald_Xan_dh_C"/>
    <property type="match status" value="1"/>
</dbReference>
<dbReference type="RefSeq" id="WP_184819390.1">
    <property type="nucleotide sequence ID" value="NZ_JACHMM010000001.1"/>
</dbReference>
<dbReference type="PANTHER" id="PTHR11908:SF157">
    <property type="entry name" value="XANTHINE DEHYDROGENASE SUBUNIT D-RELATED"/>
    <property type="match status" value="1"/>
</dbReference>
<dbReference type="Proteomes" id="UP000542813">
    <property type="component" value="Unassembled WGS sequence"/>
</dbReference>
<gene>
    <name evidence="2" type="ORF">HD601_000709</name>
</gene>
<dbReference type="GO" id="GO:0005506">
    <property type="term" value="F:iron ion binding"/>
    <property type="evidence" value="ECO:0007669"/>
    <property type="project" value="InterPro"/>
</dbReference>
<dbReference type="InterPro" id="IPR008274">
    <property type="entry name" value="AldOxase/xan_DH_MoCoBD1"/>
</dbReference>
<evidence type="ECO:0000313" key="2">
    <source>
        <dbReference type="EMBL" id="MBB5786134.1"/>
    </source>
</evidence>
<evidence type="ECO:0000313" key="3">
    <source>
        <dbReference type="Proteomes" id="UP000542813"/>
    </source>
</evidence>
<dbReference type="InterPro" id="IPR036856">
    <property type="entry name" value="Ald_Oxase/Xan_DH_a/b_sf"/>
</dbReference>
<dbReference type="Pfam" id="PF02738">
    <property type="entry name" value="MoCoBD_1"/>
    <property type="match status" value="1"/>
</dbReference>
<dbReference type="InterPro" id="IPR037165">
    <property type="entry name" value="AldOxase/xan_DH_Mopterin-bd_sf"/>
</dbReference>